<evidence type="ECO:0000259" key="12">
    <source>
        <dbReference type="Pfam" id="PF01435"/>
    </source>
</evidence>
<keyword evidence="4" id="KW-0479">Metal-binding</keyword>
<comment type="cofactor">
    <cofactor evidence="10">
        <name>Zn(2+)</name>
        <dbReference type="ChEBI" id="CHEBI:29105"/>
    </cofactor>
    <text evidence="10">Binds 1 zinc ion per subunit.</text>
</comment>
<name>A0ABV4T5E6_9EURY</name>
<evidence type="ECO:0000256" key="4">
    <source>
        <dbReference type="ARBA" id="ARBA00022723"/>
    </source>
</evidence>
<comment type="similarity">
    <text evidence="10">Belongs to the peptidase M48 family.</text>
</comment>
<keyword evidence="9 11" id="KW-0472">Membrane</keyword>
<accession>A0ABV4T5E6</accession>
<evidence type="ECO:0000256" key="11">
    <source>
        <dbReference type="SAM" id="Phobius"/>
    </source>
</evidence>
<dbReference type="PANTHER" id="PTHR43221">
    <property type="entry name" value="PROTEASE HTPX"/>
    <property type="match status" value="1"/>
</dbReference>
<feature type="transmembrane region" description="Helical" evidence="11">
    <location>
        <begin position="130"/>
        <end position="147"/>
    </location>
</feature>
<organism evidence="13 14">
    <name type="scientific">Pyrococcus kukulkanii</name>
    <dbReference type="NCBI Taxonomy" id="1609559"/>
    <lineage>
        <taxon>Archaea</taxon>
        <taxon>Methanobacteriati</taxon>
        <taxon>Methanobacteriota</taxon>
        <taxon>Thermococci</taxon>
        <taxon>Thermococcales</taxon>
        <taxon>Thermococcaceae</taxon>
        <taxon>Pyrococcus</taxon>
    </lineage>
</organism>
<dbReference type="InterPro" id="IPR001915">
    <property type="entry name" value="Peptidase_M48"/>
</dbReference>
<protein>
    <submittedName>
        <fullName evidence="13">M48 family metalloprotease</fullName>
        <ecNumber evidence="13">3.4.24.-</ecNumber>
    </submittedName>
</protein>
<dbReference type="Gene3D" id="3.30.2010.10">
    <property type="entry name" value="Metalloproteases ('zincins'), catalytic domain"/>
    <property type="match status" value="1"/>
</dbReference>
<feature type="domain" description="Peptidase M48" evidence="12">
    <location>
        <begin position="163"/>
        <end position="339"/>
    </location>
</feature>
<keyword evidence="2 10" id="KW-0645">Protease</keyword>
<feature type="transmembrane region" description="Helical" evidence="11">
    <location>
        <begin position="6"/>
        <end position="21"/>
    </location>
</feature>
<evidence type="ECO:0000256" key="6">
    <source>
        <dbReference type="ARBA" id="ARBA00022833"/>
    </source>
</evidence>
<feature type="transmembrane region" description="Helical" evidence="11">
    <location>
        <begin position="74"/>
        <end position="94"/>
    </location>
</feature>
<evidence type="ECO:0000313" key="13">
    <source>
        <dbReference type="EMBL" id="MFA4804982.1"/>
    </source>
</evidence>
<reference evidence="13 14" key="1">
    <citation type="submission" date="2023-03" db="EMBL/GenBank/DDBJ databases">
        <title>Speciation in Pyrococcus: adaptation to high temperature as a mechanism.</title>
        <authorList>
            <person name="Gu J."/>
        </authorList>
    </citation>
    <scope>NUCLEOTIDE SEQUENCE [LARGE SCALE GENOMIC DNA]</scope>
    <source>
        <strain evidence="13 14">LMOA34</strain>
    </source>
</reference>
<dbReference type="InterPro" id="IPR050083">
    <property type="entry name" value="HtpX_protease"/>
</dbReference>
<keyword evidence="7 11" id="KW-1133">Transmembrane helix</keyword>
<dbReference type="EC" id="3.4.24.-" evidence="13"/>
<feature type="transmembrane region" description="Helical" evidence="11">
    <location>
        <begin position="106"/>
        <end position="124"/>
    </location>
</feature>
<dbReference type="Proteomes" id="UP001571980">
    <property type="component" value="Unassembled WGS sequence"/>
</dbReference>
<evidence type="ECO:0000256" key="10">
    <source>
        <dbReference type="RuleBase" id="RU003983"/>
    </source>
</evidence>
<sequence length="340" mass="38294">MSMWQVVLILAVVLPPTIVLVQGRRYDKINRKERIVKLSKAYIASIFVELILFIISGVLGFFDYVGRFSGISGTFILFGPALLPIIASTLLLAYYSEKETMNRKTLLLGFVLLLAIVFGTIFLFMATEGITNFVIFIIYSMGVAEVFSKIVKKVGKGEVLVGELSEEIRRICKRYGIKIRNIYVLKDDKPYALVSGFGGKDVYVTEGLLEKLDRDEVIAVIAHELGHVKKKHLFKNSIISIVAVALAIIPMNLDLPVWVVIGGVLLSIALIIYDFTVLRLKNEYEADEFAAKIAGKDSIIRALKKLTEINEIPKDTPRWFDVMHSHPSIKKRIKRLEEMV</sequence>
<dbReference type="GO" id="GO:0008237">
    <property type="term" value="F:metallopeptidase activity"/>
    <property type="evidence" value="ECO:0007669"/>
    <property type="project" value="UniProtKB-KW"/>
</dbReference>
<evidence type="ECO:0000256" key="7">
    <source>
        <dbReference type="ARBA" id="ARBA00022989"/>
    </source>
</evidence>
<comment type="caution">
    <text evidence="13">The sequence shown here is derived from an EMBL/GenBank/DDBJ whole genome shotgun (WGS) entry which is preliminary data.</text>
</comment>
<evidence type="ECO:0000256" key="3">
    <source>
        <dbReference type="ARBA" id="ARBA00022692"/>
    </source>
</evidence>
<evidence type="ECO:0000256" key="2">
    <source>
        <dbReference type="ARBA" id="ARBA00022670"/>
    </source>
</evidence>
<feature type="transmembrane region" description="Helical" evidence="11">
    <location>
        <begin position="233"/>
        <end position="249"/>
    </location>
</feature>
<dbReference type="PANTHER" id="PTHR43221:SF2">
    <property type="entry name" value="PROTEASE HTPX HOMOLOG"/>
    <property type="match status" value="1"/>
</dbReference>
<keyword evidence="1" id="KW-1003">Cell membrane</keyword>
<dbReference type="EMBL" id="JARRIG010000006">
    <property type="protein sequence ID" value="MFA4804982.1"/>
    <property type="molecule type" value="Genomic_DNA"/>
</dbReference>
<evidence type="ECO:0000256" key="9">
    <source>
        <dbReference type="ARBA" id="ARBA00023136"/>
    </source>
</evidence>
<gene>
    <name evidence="13" type="ORF">P8X34_09625</name>
</gene>
<evidence type="ECO:0000256" key="1">
    <source>
        <dbReference type="ARBA" id="ARBA00022475"/>
    </source>
</evidence>
<keyword evidence="8 10" id="KW-0482">Metalloprotease</keyword>
<dbReference type="Pfam" id="PF01435">
    <property type="entry name" value="Peptidase_M48"/>
    <property type="match status" value="1"/>
</dbReference>
<evidence type="ECO:0000256" key="5">
    <source>
        <dbReference type="ARBA" id="ARBA00022801"/>
    </source>
</evidence>
<keyword evidence="3 11" id="KW-0812">Transmembrane</keyword>
<keyword evidence="6 10" id="KW-0862">Zinc</keyword>
<keyword evidence="14" id="KW-1185">Reference proteome</keyword>
<keyword evidence="5 10" id="KW-0378">Hydrolase</keyword>
<proteinExistence type="inferred from homology"/>
<dbReference type="RefSeq" id="WP_372885029.1">
    <property type="nucleotide sequence ID" value="NZ_JARRIF010000002.1"/>
</dbReference>
<evidence type="ECO:0000313" key="14">
    <source>
        <dbReference type="Proteomes" id="UP001571980"/>
    </source>
</evidence>
<feature type="transmembrane region" description="Helical" evidence="11">
    <location>
        <begin position="255"/>
        <end position="273"/>
    </location>
</feature>
<evidence type="ECO:0000256" key="8">
    <source>
        <dbReference type="ARBA" id="ARBA00023049"/>
    </source>
</evidence>
<feature type="transmembrane region" description="Helical" evidence="11">
    <location>
        <begin position="41"/>
        <end position="62"/>
    </location>
</feature>